<gene>
    <name evidence="7" type="primary">EIF3</name>
    <name evidence="7" type="ORF">Esi_0018_0022</name>
</gene>
<dbReference type="CDD" id="cd08065">
    <property type="entry name" value="MPN_eIF3h"/>
    <property type="match status" value="1"/>
</dbReference>
<feature type="region of interest" description="Disordered" evidence="5">
    <location>
        <begin position="261"/>
        <end position="288"/>
    </location>
</feature>
<dbReference type="Proteomes" id="UP000002630">
    <property type="component" value="Linkage Group LG02"/>
</dbReference>
<dbReference type="Pfam" id="PF19445">
    <property type="entry name" value="eIF3h_C"/>
    <property type="match status" value="1"/>
</dbReference>
<dbReference type="GO" id="GO:0003743">
    <property type="term" value="F:translation initiation factor activity"/>
    <property type="evidence" value="ECO:0007669"/>
    <property type="project" value="UniProtKB-UniRule"/>
</dbReference>
<evidence type="ECO:0000313" key="7">
    <source>
        <dbReference type="EMBL" id="CBJ25972.1"/>
    </source>
</evidence>
<dbReference type="PANTHER" id="PTHR10410">
    <property type="entry name" value="EUKARYOTIC TRANSLATION INITIATION FACTOR 3 -RELATED"/>
    <property type="match status" value="1"/>
</dbReference>
<dbReference type="GO" id="GO:0001732">
    <property type="term" value="P:formation of cytoplasmic translation initiation complex"/>
    <property type="evidence" value="ECO:0007669"/>
    <property type="project" value="UniProtKB-UniRule"/>
</dbReference>
<dbReference type="AlphaFoldDB" id="D7FNG1"/>
<dbReference type="PROSITE" id="PS50249">
    <property type="entry name" value="MPN"/>
    <property type="match status" value="1"/>
</dbReference>
<dbReference type="InParanoid" id="D7FNG1"/>
<dbReference type="GO" id="GO:0008237">
    <property type="term" value="F:metallopeptidase activity"/>
    <property type="evidence" value="ECO:0007669"/>
    <property type="project" value="InterPro"/>
</dbReference>
<evidence type="ECO:0000256" key="1">
    <source>
        <dbReference type="ARBA" id="ARBA00022490"/>
    </source>
</evidence>
<reference evidence="7 8" key="1">
    <citation type="journal article" date="2010" name="Nature">
        <title>The Ectocarpus genome and the independent evolution of multicellularity in brown algae.</title>
        <authorList>
            <person name="Cock J.M."/>
            <person name="Sterck L."/>
            <person name="Rouze P."/>
            <person name="Scornet D."/>
            <person name="Allen A.E."/>
            <person name="Amoutzias G."/>
            <person name="Anthouard V."/>
            <person name="Artiguenave F."/>
            <person name="Aury J.M."/>
            <person name="Badger J.H."/>
            <person name="Beszteri B."/>
            <person name="Billiau K."/>
            <person name="Bonnet E."/>
            <person name="Bothwell J.H."/>
            <person name="Bowler C."/>
            <person name="Boyen C."/>
            <person name="Brownlee C."/>
            <person name="Carrano C.J."/>
            <person name="Charrier B."/>
            <person name="Cho G.Y."/>
            <person name="Coelho S.M."/>
            <person name="Collen J."/>
            <person name="Corre E."/>
            <person name="Da Silva C."/>
            <person name="Delage L."/>
            <person name="Delaroque N."/>
            <person name="Dittami S.M."/>
            <person name="Doulbeau S."/>
            <person name="Elias M."/>
            <person name="Farnham G."/>
            <person name="Gachon C.M."/>
            <person name="Gschloessl B."/>
            <person name="Heesch S."/>
            <person name="Jabbari K."/>
            <person name="Jubin C."/>
            <person name="Kawai H."/>
            <person name="Kimura K."/>
            <person name="Kloareg B."/>
            <person name="Kupper F.C."/>
            <person name="Lang D."/>
            <person name="Le Bail A."/>
            <person name="Leblanc C."/>
            <person name="Lerouge P."/>
            <person name="Lohr M."/>
            <person name="Lopez P.J."/>
            <person name="Martens C."/>
            <person name="Maumus F."/>
            <person name="Michel G."/>
            <person name="Miranda-Saavedra D."/>
            <person name="Morales J."/>
            <person name="Moreau H."/>
            <person name="Motomura T."/>
            <person name="Nagasato C."/>
            <person name="Napoli C.A."/>
            <person name="Nelson D.R."/>
            <person name="Nyvall-Collen P."/>
            <person name="Peters A.F."/>
            <person name="Pommier C."/>
            <person name="Potin P."/>
            <person name="Poulain J."/>
            <person name="Quesneville H."/>
            <person name="Read B."/>
            <person name="Rensing S.A."/>
            <person name="Ritter A."/>
            <person name="Rousvoal S."/>
            <person name="Samanta M."/>
            <person name="Samson G."/>
            <person name="Schroeder D.C."/>
            <person name="Segurens B."/>
            <person name="Strittmatter M."/>
            <person name="Tonon T."/>
            <person name="Tregear J.W."/>
            <person name="Valentin K."/>
            <person name="von Dassow P."/>
            <person name="Yamagishi T."/>
            <person name="Van de Peer Y."/>
            <person name="Wincker P."/>
        </authorList>
    </citation>
    <scope>NUCLEOTIDE SEQUENCE [LARGE SCALE GENOMIC DNA]</scope>
    <source>
        <strain evidence="8">Ec32 / CCAP1310/4</strain>
    </source>
</reference>
<dbReference type="STRING" id="2880.D7FNG1"/>
<dbReference type="GO" id="GO:0016282">
    <property type="term" value="C:eukaryotic 43S preinitiation complex"/>
    <property type="evidence" value="ECO:0007669"/>
    <property type="project" value="UniProtKB-UniRule"/>
</dbReference>
<evidence type="ECO:0000313" key="8">
    <source>
        <dbReference type="Proteomes" id="UP000002630"/>
    </source>
</evidence>
<protein>
    <recommendedName>
        <fullName evidence="4">Eukaryotic translation initiation factor 3 subunit H</fullName>
        <shortName evidence="4">eIF3h</shortName>
    </recommendedName>
</protein>
<name>D7FNG1_ECTSI</name>
<accession>D7FNG1</accession>
<evidence type="ECO:0000256" key="3">
    <source>
        <dbReference type="ARBA" id="ARBA00022917"/>
    </source>
</evidence>
<dbReference type="InterPro" id="IPR045810">
    <property type="entry name" value="eIF3h_C"/>
</dbReference>
<evidence type="ECO:0000259" key="6">
    <source>
        <dbReference type="PROSITE" id="PS50249"/>
    </source>
</evidence>
<comment type="similarity">
    <text evidence="4">Belongs to the eIF-3 subunit H family.</text>
</comment>
<dbReference type="EMBL" id="FN648291">
    <property type="protein sequence ID" value="CBJ25972.1"/>
    <property type="molecule type" value="Genomic_DNA"/>
</dbReference>
<keyword evidence="8" id="KW-1185">Reference proteome</keyword>
<organism evidence="7 8">
    <name type="scientific">Ectocarpus siliculosus</name>
    <name type="common">Brown alga</name>
    <name type="synonym">Conferva siliculosa</name>
    <dbReference type="NCBI Taxonomy" id="2880"/>
    <lineage>
        <taxon>Eukaryota</taxon>
        <taxon>Sar</taxon>
        <taxon>Stramenopiles</taxon>
        <taxon>Ochrophyta</taxon>
        <taxon>PX clade</taxon>
        <taxon>Phaeophyceae</taxon>
        <taxon>Ectocarpales</taxon>
        <taxon>Ectocarpaceae</taxon>
        <taxon>Ectocarpus</taxon>
    </lineage>
</organism>
<dbReference type="Pfam" id="PF01398">
    <property type="entry name" value="JAB"/>
    <property type="match status" value="1"/>
</dbReference>
<evidence type="ECO:0000256" key="2">
    <source>
        <dbReference type="ARBA" id="ARBA00022540"/>
    </source>
</evidence>
<feature type="compositionally biased region" description="Basic and acidic residues" evidence="5">
    <location>
        <begin position="266"/>
        <end position="275"/>
    </location>
</feature>
<dbReference type="InterPro" id="IPR037518">
    <property type="entry name" value="MPN"/>
</dbReference>
<dbReference type="EMBL" id="FN649727">
    <property type="protein sequence ID" value="CBJ25972.1"/>
    <property type="molecule type" value="Genomic_DNA"/>
</dbReference>
<dbReference type="InterPro" id="IPR050242">
    <property type="entry name" value="JAMM_MPN+_peptidase_M67A"/>
</dbReference>
<evidence type="ECO:0000256" key="4">
    <source>
        <dbReference type="HAMAP-Rule" id="MF_03007"/>
    </source>
</evidence>
<dbReference type="InterPro" id="IPR027524">
    <property type="entry name" value="eIF3h"/>
</dbReference>
<comment type="subunit">
    <text evidence="4">Component of the eukaryotic translation initiation factor 3 (eIF-3) complex.</text>
</comment>
<evidence type="ECO:0000256" key="5">
    <source>
        <dbReference type="SAM" id="MobiDB-lite"/>
    </source>
</evidence>
<dbReference type="InterPro" id="IPR000555">
    <property type="entry name" value="JAMM/MPN+_dom"/>
</dbReference>
<proteinExistence type="inferred from homology"/>
<keyword evidence="1 4" id="KW-0963">Cytoplasm</keyword>
<dbReference type="OMA" id="WYQSTYF"/>
<keyword evidence="2 4" id="KW-0396">Initiation factor</keyword>
<dbReference type="eggNOG" id="KOG1560">
    <property type="taxonomic scope" value="Eukaryota"/>
</dbReference>
<dbReference type="Gene3D" id="3.40.140.10">
    <property type="entry name" value="Cytidine Deaminase, domain 2"/>
    <property type="match status" value="1"/>
</dbReference>
<dbReference type="GO" id="GO:0005852">
    <property type="term" value="C:eukaryotic translation initiation factor 3 complex"/>
    <property type="evidence" value="ECO:0007669"/>
    <property type="project" value="UniProtKB-UniRule"/>
</dbReference>
<keyword evidence="3 4" id="KW-0648">Protein biosynthesis</keyword>
<comment type="subcellular location">
    <subcellularLocation>
        <location evidence="4">Cytoplasm</location>
    </subcellularLocation>
</comment>
<comment type="function">
    <text evidence="4">Component of the eukaryotic translation initiation factor 3 (eIF-3) complex, which is involved in protein synthesis of a specialized repertoire of mRNAs and, together with other initiation factors, stimulates binding of mRNA and methionyl-tRNAi to the 40S ribosome. The eIF-3 complex specifically targets and initiates translation of a subset of mRNAs involved in cell proliferation.</text>
</comment>
<dbReference type="SMART" id="SM00232">
    <property type="entry name" value="JAB_MPN"/>
    <property type="match status" value="1"/>
</dbReference>
<dbReference type="GO" id="GO:0033290">
    <property type="term" value="C:eukaryotic 48S preinitiation complex"/>
    <property type="evidence" value="ECO:0007669"/>
    <property type="project" value="UniProtKB-UniRule"/>
</dbReference>
<dbReference type="OrthoDB" id="10265695at2759"/>
<sequence>MSGAWGTEAVERAPIEEIPLITEVHIDGLAVLKIIKHCTESLPQMVAGSLLGLDQTGVLEVTHAFPFPTAAAGPDGQPAPEDMDGQDYQMEMMKMLREVNVDNNCVGFYQSMYLGSFCTQTLIDNQFSYQENLSDNSVVILYDPVQTSNGQLTIKAYRLSKAFMRVYREKKNEVIKPSEILEELPIKIRNPGIINALIFDLQEEDRVDCDFDRLDLSTNPYLEKNLEFLCNWIDDLSNEQQKFNQYTRNVARQKQDQARLLQKRKQQNDERRAAGEEALPEEDSALDKKLDAPNRMEGLLISNQISAYCSQINKFAGSSFEKLFLAGSLQKEA</sequence>
<dbReference type="HAMAP" id="MF_03007">
    <property type="entry name" value="eIF3h"/>
    <property type="match status" value="1"/>
</dbReference>
<feature type="domain" description="MPN" evidence="6">
    <location>
        <begin position="24"/>
        <end position="163"/>
    </location>
</feature>